<protein>
    <recommendedName>
        <fullName evidence="4">Outer membrane protein beta-barrel domain-containing protein</fullName>
    </recommendedName>
</protein>
<sequence length="208" mass="23149">MFIFRTGRKMINSIKMTKKLLFFAGLLLISFGAFAQNENEIKVYAGTSKAFIQRQIPWFGEGSIEASNFRELGIGYSRTLLGNLGVSSGFNFSRSDILLKPAPGVEIPTRDEKFEMLSIPLIFEYTFFKYGFLAAGPLLDFQLTENNFSDQSGIGYLLGLGGKYETGNLSFSLFPNLKRHSAIPFNGTENSKYILTELGIQLGVGVKF</sequence>
<dbReference type="eggNOG" id="ENOG5030N8I">
    <property type="taxonomic scope" value="Bacteria"/>
</dbReference>
<organism evidence="2 3">
    <name type="scientific">Rhodonellum psychrophilum GCM71 = DSM 17998</name>
    <dbReference type="NCBI Taxonomy" id="1123057"/>
    <lineage>
        <taxon>Bacteria</taxon>
        <taxon>Pseudomonadati</taxon>
        <taxon>Bacteroidota</taxon>
        <taxon>Cytophagia</taxon>
        <taxon>Cytophagales</taxon>
        <taxon>Cytophagaceae</taxon>
        <taxon>Rhodonellum</taxon>
    </lineage>
</organism>
<gene>
    <name evidence="2" type="ORF">P872_17345</name>
</gene>
<dbReference type="AlphaFoldDB" id="U5BZ32"/>
<dbReference type="EMBL" id="AWXR01000017">
    <property type="protein sequence ID" value="ERM83113.1"/>
    <property type="molecule type" value="Genomic_DNA"/>
</dbReference>
<feature type="chain" id="PRO_5004658088" description="Outer membrane protein beta-barrel domain-containing protein" evidence="1">
    <location>
        <begin position="36"/>
        <end position="208"/>
    </location>
</feature>
<accession>U5BZ32</accession>
<dbReference type="Proteomes" id="UP000016843">
    <property type="component" value="Unassembled WGS sequence"/>
</dbReference>
<comment type="caution">
    <text evidence="2">The sequence shown here is derived from an EMBL/GenBank/DDBJ whole genome shotgun (WGS) entry which is preliminary data.</text>
</comment>
<keyword evidence="1" id="KW-0732">Signal</keyword>
<reference evidence="2 3" key="1">
    <citation type="journal article" date="2013" name="Genome Announc.">
        <title>Draft Genome Sequence of the Psychrophilic and Alkaliphilic Rhodonellum psychrophilum Strain GCM71T.</title>
        <authorList>
            <person name="Hauptmann A.L."/>
            <person name="Glaring M.A."/>
            <person name="Hallin P.F."/>
            <person name="Prieme A."/>
            <person name="Stougaard P."/>
        </authorList>
    </citation>
    <scope>NUCLEOTIDE SEQUENCE [LARGE SCALE GENOMIC DNA]</scope>
    <source>
        <strain evidence="2 3">GCM71</strain>
    </source>
</reference>
<proteinExistence type="predicted"/>
<evidence type="ECO:0000313" key="2">
    <source>
        <dbReference type="EMBL" id="ERM83113.1"/>
    </source>
</evidence>
<feature type="signal peptide" evidence="1">
    <location>
        <begin position="1"/>
        <end position="35"/>
    </location>
</feature>
<dbReference type="PATRIC" id="fig|1123057.7.peg.1928"/>
<name>U5BZ32_9BACT</name>
<evidence type="ECO:0000313" key="3">
    <source>
        <dbReference type="Proteomes" id="UP000016843"/>
    </source>
</evidence>
<evidence type="ECO:0008006" key="4">
    <source>
        <dbReference type="Google" id="ProtNLM"/>
    </source>
</evidence>
<keyword evidence="3" id="KW-1185">Reference proteome</keyword>
<evidence type="ECO:0000256" key="1">
    <source>
        <dbReference type="SAM" id="SignalP"/>
    </source>
</evidence>